<reference evidence="3" key="1">
    <citation type="submission" date="2025-08" db="UniProtKB">
        <authorList>
            <consortium name="Ensembl"/>
        </authorList>
    </citation>
    <scope>IDENTIFICATION</scope>
</reference>
<keyword evidence="4" id="KW-1185">Reference proteome</keyword>
<feature type="domain" description="Methyl-CpG-binding" evidence="2">
    <location>
        <begin position="29"/>
        <end position="98"/>
    </location>
</feature>
<proteinExistence type="predicted"/>
<dbReference type="Pfam" id="PF14048">
    <property type="entry name" value="MBD_C"/>
    <property type="match status" value="1"/>
</dbReference>
<evidence type="ECO:0000313" key="4">
    <source>
        <dbReference type="Proteomes" id="UP000694407"/>
    </source>
</evidence>
<dbReference type="Proteomes" id="UP000694407">
    <property type="component" value="Unplaced"/>
</dbReference>
<dbReference type="InterPro" id="IPR032343">
    <property type="entry name" value="MBD2/MBD3_p55-bd"/>
</dbReference>
<evidence type="ECO:0000259" key="2">
    <source>
        <dbReference type="Pfam" id="PF16564"/>
    </source>
</evidence>
<name>A0A8C6A5S9_MARMA</name>
<dbReference type="RefSeq" id="XP_048667053.1">
    <property type="nucleotide sequence ID" value="XM_048811096.1"/>
</dbReference>
<dbReference type="GeneTree" id="ENSGT00950000183005"/>
<gene>
    <name evidence="3" type="primary">LOC125619011</name>
</gene>
<reference evidence="3" key="2">
    <citation type="submission" date="2025-09" db="UniProtKB">
        <authorList>
            <consortium name="Ensembl"/>
        </authorList>
    </citation>
    <scope>IDENTIFICATION</scope>
</reference>
<sequence length="212" mass="23240">MGEPAANWFPSQTFVGKLKRNMMPPTVQRDLEVHETKAKRRAGVGSALPMRLTSCIFQSPVTRISSHPSNVVKCSQREQGLQRPRQLWEFRRLQGLQANGSGGELLSSFDFMHALKIIEMGNPGESEGPAGAGGPCPFLEPAGQSPRGKGMIPGGGLCHSPSFHSQPVTSADIRRQMWKVKKLRKKLAEALMADRLAREAEESRSPEGRSDP</sequence>
<dbReference type="Ensembl" id="ENSMMMT00000028135.1">
    <property type="protein sequence ID" value="ENSMMMP00000024856.1"/>
    <property type="gene ID" value="ENSMMMG00000021763.1"/>
</dbReference>
<dbReference type="OrthoDB" id="9621509at2759"/>
<dbReference type="KEGG" id="mmma:125619011"/>
<dbReference type="InterPro" id="IPR025884">
    <property type="entry name" value="MeCpG-bd_2/3_C_dom"/>
</dbReference>
<protein>
    <submittedName>
        <fullName evidence="3">Uncharacterized protein</fullName>
    </submittedName>
</protein>
<dbReference type="AlphaFoldDB" id="A0A8C6A5S9"/>
<feature type="domain" description="Methyl-CpG binding protein 2/3 C-terminal" evidence="1">
    <location>
        <begin position="103"/>
        <end position="191"/>
    </location>
</feature>
<accession>A0A8C6A5S9</accession>
<dbReference type="Pfam" id="PF16564">
    <property type="entry name" value="MBDa"/>
    <property type="match status" value="1"/>
</dbReference>
<organism evidence="3 4">
    <name type="scientific">Marmota marmota marmota</name>
    <name type="common">Alpine marmot</name>
    <dbReference type="NCBI Taxonomy" id="9994"/>
    <lineage>
        <taxon>Eukaryota</taxon>
        <taxon>Metazoa</taxon>
        <taxon>Chordata</taxon>
        <taxon>Craniata</taxon>
        <taxon>Vertebrata</taxon>
        <taxon>Euteleostomi</taxon>
        <taxon>Mammalia</taxon>
        <taxon>Eutheria</taxon>
        <taxon>Euarchontoglires</taxon>
        <taxon>Glires</taxon>
        <taxon>Rodentia</taxon>
        <taxon>Sciuromorpha</taxon>
        <taxon>Sciuridae</taxon>
        <taxon>Xerinae</taxon>
        <taxon>Marmotini</taxon>
        <taxon>Marmota</taxon>
    </lineage>
</organism>
<dbReference type="GO" id="GO:0005634">
    <property type="term" value="C:nucleus"/>
    <property type="evidence" value="ECO:0007669"/>
    <property type="project" value="UniProtKB-ARBA"/>
</dbReference>
<dbReference type="GeneID" id="125619011"/>
<evidence type="ECO:0000313" key="3">
    <source>
        <dbReference type="Ensembl" id="ENSMMMP00000024856.1"/>
    </source>
</evidence>
<evidence type="ECO:0000259" key="1">
    <source>
        <dbReference type="Pfam" id="PF14048"/>
    </source>
</evidence>